<name>A0A1Q8EYG6_AERVE</name>
<protein>
    <submittedName>
        <fullName evidence="1">DNA breaking-rejoining protein</fullName>
    </submittedName>
</protein>
<sequence>MDYKLTANKGQKMLVTLDTKYNTYFNILPPGSTADAMFSGAMKGDRFEGELPMKGTYTIRVYQMGADKSSKAKHDFKLYVKISG</sequence>
<dbReference type="Gene3D" id="2.60.120.380">
    <property type="match status" value="1"/>
</dbReference>
<dbReference type="RefSeq" id="WP_005351632.1">
    <property type="nucleotide sequence ID" value="NZ_RAWX01000001.1"/>
</dbReference>
<gene>
    <name evidence="1" type="ORF">D6R50_02945</name>
</gene>
<evidence type="ECO:0000313" key="1">
    <source>
        <dbReference type="EMBL" id="RKJ92240.1"/>
    </source>
</evidence>
<dbReference type="Proteomes" id="UP000281725">
    <property type="component" value="Unassembled WGS sequence"/>
</dbReference>
<comment type="caution">
    <text evidence="1">The sequence shown here is derived from an EMBL/GenBank/DDBJ whole genome shotgun (WGS) entry which is preliminary data.</text>
</comment>
<dbReference type="OrthoDB" id="964913at2"/>
<dbReference type="EMBL" id="RAWX01000001">
    <property type="protein sequence ID" value="RKJ92240.1"/>
    <property type="molecule type" value="Genomic_DNA"/>
</dbReference>
<dbReference type="AlphaFoldDB" id="A0A1Q8EYG6"/>
<organism evidence="1 2">
    <name type="scientific">Aeromonas veronii</name>
    <dbReference type="NCBI Taxonomy" id="654"/>
    <lineage>
        <taxon>Bacteria</taxon>
        <taxon>Pseudomonadati</taxon>
        <taxon>Pseudomonadota</taxon>
        <taxon>Gammaproteobacteria</taxon>
        <taxon>Aeromonadales</taxon>
        <taxon>Aeromonadaceae</taxon>
        <taxon>Aeromonas</taxon>
    </lineage>
</organism>
<proteinExistence type="predicted"/>
<accession>A0A1Q8EYG6</accession>
<evidence type="ECO:0000313" key="2">
    <source>
        <dbReference type="Proteomes" id="UP000281725"/>
    </source>
</evidence>
<reference evidence="1 2" key="1">
    <citation type="submission" date="2018-09" db="EMBL/GenBank/DDBJ databases">
        <title>Genome sequencing of Aeromonas veronii MS-17-88.</title>
        <authorList>
            <person name="Tekedar H.C."/>
            <person name="Arick M.A."/>
            <person name="Hsu C.-Y."/>
            <person name="Thrash A."/>
            <person name="Karsi A."/>
            <person name="Lawrence M.L."/>
            <person name="Abdelhamed H."/>
        </authorList>
    </citation>
    <scope>NUCLEOTIDE SEQUENCE [LARGE SCALE GENOMIC DNA]</scope>
    <source>
        <strain evidence="1 2">MS 17-88</strain>
    </source>
</reference>